<evidence type="ECO:0000313" key="2">
    <source>
        <dbReference type="EMBL" id="CAH0728333.1"/>
    </source>
</evidence>
<dbReference type="AlphaFoldDB" id="A0A8J9VRS6"/>
<reference evidence="2" key="1">
    <citation type="submission" date="2021-12" db="EMBL/GenBank/DDBJ databases">
        <authorList>
            <person name="Martin H S."/>
        </authorList>
    </citation>
    <scope>NUCLEOTIDE SEQUENCE</scope>
</reference>
<protein>
    <recommendedName>
        <fullName evidence="1">Transposable element P transposase-like RNase H domain-containing protein</fullName>
    </recommendedName>
</protein>
<evidence type="ECO:0000259" key="1">
    <source>
        <dbReference type="Pfam" id="PF21787"/>
    </source>
</evidence>
<organism evidence="2 3">
    <name type="scientific">Brenthis ino</name>
    <name type="common">lesser marbled fritillary</name>
    <dbReference type="NCBI Taxonomy" id="405034"/>
    <lineage>
        <taxon>Eukaryota</taxon>
        <taxon>Metazoa</taxon>
        <taxon>Ecdysozoa</taxon>
        <taxon>Arthropoda</taxon>
        <taxon>Hexapoda</taxon>
        <taxon>Insecta</taxon>
        <taxon>Pterygota</taxon>
        <taxon>Neoptera</taxon>
        <taxon>Endopterygota</taxon>
        <taxon>Lepidoptera</taxon>
        <taxon>Glossata</taxon>
        <taxon>Ditrysia</taxon>
        <taxon>Papilionoidea</taxon>
        <taxon>Nymphalidae</taxon>
        <taxon>Heliconiinae</taxon>
        <taxon>Argynnini</taxon>
        <taxon>Brenthis</taxon>
    </lineage>
</organism>
<accession>A0A8J9VRS6</accession>
<dbReference type="Proteomes" id="UP000838878">
    <property type="component" value="Chromosome 7"/>
</dbReference>
<dbReference type="Pfam" id="PF21787">
    <property type="entry name" value="TNP-like_RNaseH_N"/>
    <property type="match status" value="1"/>
</dbReference>
<dbReference type="InterPro" id="IPR048365">
    <property type="entry name" value="TNP-like_RNaseH_N"/>
</dbReference>
<evidence type="ECO:0000313" key="3">
    <source>
        <dbReference type="Proteomes" id="UP000838878"/>
    </source>
</evidence>
<name>A0A8J9VRS6_9NEOP</name>
<gene>
    <name evidence="2" type="ORF">BINO364_LOCUS13560</name>
</gene>
<dbReference type="EMBL" id="OV170227">
    <property type="protein sequence ID" value="CAH0728333.1"/>
    <property type="molecule type" value="Genomic_DNA"/>
</dbReference>
<dbReference type="OrthoDB" id="7312725at2759"/>
<feature type="domain" description="Transposable element P transposase-like RNase H" evidence="1">
    <location>
        <begin position="21"/>
        <end position="87"/>
    </location>
</feature>
<sequence>MNTSDKNFSRVCLMLEQLEGDYKLLCNLVVDEMAIRQRVELDGEQMHGYVDICNSSKKGDCLPEAKETLVFLVTTINGPFKIPAGYF</sequence>
<proteinExistence type="predicted"/>
<keyword evidence="3" id="KW-1185">Reference proteome</keyword>
<feature type="non-terminal residue" evidence="2">
    <location>
        <position position="87"/>
    </location>
</feature>